<dbReference type="SUPFAM" id="SSF55729">
    <property type="entry name" value="Acyl-CoA N-acyltransferases (Nat)"/>
    <property type="match status" value="1"/>
</dbReference>
<keyword evidence="3" id="KW-0808">Transferase</keyword>
<keyword evidence="2" id="KW-0444">Lipid biosynthesis</keyword>
<evidence type="ECO:0000256" key="2">
    <source>
        <dbReference type="ARBA" id="ARBA00022516"/>
    </source>
</evidence>
<sequence length="252" mass="28335">MTQIARSSDTPSERRLKAVRLYGEAALREAQALRYRVFSTEFDARLNGAELGLDMDDYDRHCQHIGVRDENSGALVATTRLLDHRAAERLGRFYSEEEFHLDGLGDLQGPVLEIGRTCVDPAYRNGATIAVLWGELAEVLNEGGYRYLMGCASIPMRDGGLQAHAVMQRLRDRYLCQENLRAEPKTPLPAGQEVPENLTAELPPLLKAYMRLGAKICGEPCWDPDFQVADVFILLKRDELCPRYARHFKAAV</sequence>
<dbReference type="PANTHER" id="PTHR37323:SF1">
    <property type="entry name" value="L-ORNITHINE N(ALPHA)-ACYLTRANSFERASE"/>
    <property type="match status" value="1"/>
</dbReference>
<dbReference type="InterPro" id="IPR052351">
    <property type="entry name" value="Ornithine_N-alpha-AT"/>
</dbReference>
<dbReference type="InterPro" id="IPR016181">
    <property type="entry name" value="Acyl_CoA_acyltransferase"/>
</dbReference>
<accession>A0A024HBM4</accession>
<dbReference type="PATRIC" id="fig|1301098.3.peg.905"/>
<dbReference type="EC" id="2.3.2.30" evidence="7"/>
<evidence type="ECO:0000256" key="3">
    <source>
        <dbReference type="ARBA" id="ARBA00022679"/>
    </source>
</evidence>
<evidence type="ECO:0000256" key="10">
    <source>
        <dbReference type="ARBA" id="ARBA00047785"/>
    </source>
</evidence>
<dbReference type="RefSeq" id="WP_043249350.1">
    <property type="nucleotide sequence ID" value="NZ_HG322950.1"/>
</dbReference>
<dbReference type="Pfam" id="PF13444">
    <property type="entry name" value="Acetyltransf_5"/>
    <property type="match status" value="1"/>
</dbReference>
<protein>
    <recommendedName>
        <fullName evidence="8">L-ornithine N(alpha)-acyltransferase</fullName>
        <ecNumber evidence="7">2.3.2.30</ecNumber>
    </recommendedName>
</protein>
<keyword evidence="12" id="KW-1185">Reference proteome</keyword>
<keyword evidence="4" id="KW-0443">Lipid metabolism</keyword>
<evidence type="ECO:0000256" key="7">
    <source>
        <dbReference type="ARBA" id="ARBA00039058"/>
    </source>
</evidence>
<dbReference type="GO" id="GO:0043810">
    <property type="term" value="F:ornithine-acyl [acyl carrier protein] N-acyltransferase activity"/>
    <property type="evidence" value="ECO:0007669"/>
    <property type="project" value="UniProtKB-EC"/>
</dbReference>
<evidence type="ECO:0000256" key="5">
    <source>
        <dbReference type="ARBA" id="ARBA00023315"/>
    </source>
</evidence>
<proteinExistence type="inferred from homology"/>
<dbReference type="HOGENOM" id="CLU_058962_0_0_6"/>
<evidence type="ECO:0000256" key="6">
    <source>
        <dbReference type="ARBA" id="ARBA00038095"/>
    </source>
</evidence>
<evidence type="ECO:0000313" key="12">
    <source>
        <dbReference type="Proteomes" id="UP000025241"/>
    </source>
</evidence>
<dbReference type="AlphaFoldDB" id="A0A024HBM4"/>
<dbReference type="GO" id="GO:0006629">
    <property type="term" value="P:lipid metabolic process"/>
    <property type="evidence" value="ECO:0007669"/>
    <property type="project" value="UniProtKB-KW"/>
</dbReference>
<gene>
    <name evidence="11" type="ORF">PKB_0900</name>
</gene>
<dbReference type="KEGG" id="pkc:PKB_0900"/>
<evidence type="ECO:0000256" key="1">
    <source>
        <dbReference type="ARBA" id="ARBA00005189"/>
    </source>
</evidence>
<reference evidence="11 12" key="2">
    <citation type="submission" date="2014-05" db="EMBL/GenBank/DDBJ databases">
        <title>Genome sequence of the 3-chlorobenzoate degrading bacterium Pseudomonas knackmussii B13 shows multiple evidence for horizontal gene transfer.</title>
        <authorList>
            <person name="Miyazaki R."/>
            <person name="Bertelli C."/>
            <person name="Falquet L."/>
            <person name="Robinson-Rechavi M."/>
            <person name="Gharib W."/>
            <person name="Roy S."/>
            <person name="Van der Meer J.R."/>
        </authorList>
    </citation>
    <scope>NUCLEOTIDE SEQUENCE [LARGE SCALE GENOMIC DNA]</scope>
    <source>
        <strain evidence="11 12">B13</strain>
    </source>
</reference>
<dbReference type="eggNOG" id="COG3176">
    <property type="taxonomic scope" value="Bacteria"/>
</dbReference>
<dbReference type="STRING" id="1301098.PKB_0900"/>
<reference evidence="11 12" key="1">
    <citation type="submission" date="2013-03" db="EMBL/GenBank/DDBJ databases">
        <authorList>
            <person name="Linke B."/>
        </authorList>
    </citation>
    <scope>NUCLEOTIDE SEQUENCE [LARGE SCALE GENOMIC DNA]</scope>
    <source>
        <strain evidence="11 12">B13</strain>
    </source>
</reference>
<comment type="function">
    <text evidence="9">Catalyzes the first step in the biosynthesis of ornithine lipids, which are phosphorus-free membrane lipids. Catalyzes the 3-hydroxyacyl-acyl carrier protein-dependent acylation of ornithine to form lyso-ornithine lipid (LOL).</text>
</comment>
<dbReference type="Gene3D" id="3.40.630.30">
    <property type="match status" value="1"/>
</dbReference>
<evidence type="ECO:0000313" key="11">
    <source>
        <dbReference type="EMBL" id="CDF82266.1"/>
    </source>
</evidence>
<dbReference type="OrthoDB" id="9787072at2"/>
<evidence type="ECO:0000256" key="9">
    <source>
        <dbReference type="ARBA" id="ARBA00045724"/>
    </source>
</evidence>
<dbReference type="EMBL" id="HG322950">
    <property type="protein sequence ID" value="CDF82266.1"/>
    <property type="molecule type" value="Genomic_DNA"/>
</dbReference>
<organism evidence="11 12">
    <name type="scientific">Pseudomonas knackmussii (strain DSM 6978 / CCUG 54928 / LMG 23759 / B13)</name>
    <dbReference type="NCBI Taxonomy" id="1301098"/>
    <lineage>
        <taxon>Bacteria</taxon>
        <taxon>Pseudomonadati</taxon>
        <taxon>Pseudomonadota</taxon>
        <taxon>Gammaproteobacteria</taxon>
        <taxon>Pseudomonadales</taxon>
        <taxon>Pseudomonadaceae</taxon>
        <taxon>Pseudomonas</taxon>
    </lineage>
</organism>
<evidence type="ECO:0000256" key="4">
    <source>
        <dbReference type="ARBA" id="ARBA00023098"/>
    </source>
</evidence>
<dbReference type="PANTHER" id="PTHR37323">
    <property type="entry name" value="GCN5-RELATED N-ACETYLTRANSFERASE"/>
    <property type="match status" value="1"/>
</dbReference>
<comment type="similarity">
    <text evidence="6">Belongs to the acetyltransferase family. OlsB subfamily.</text>
</comment>
<evidence type="ECO:0000256" key="8">
    <source>
        <dbReference type="ARBA" id="ARBA00039866"/>
    </source>
</evidence>
<dbReference type="Proteomes" id="UP000025241">
    <property type="component" value="Chromosome I"/>
</dbReference>
<comment type="pathway">
    <text evidence="1">Lipid metabolism.</text>
</comment>
<comment type="catalytic activity">
    <reaction evidence="10">
        <text>a (3R)-hydroxyacyl-[ACP] + L-ornithine = a lyso-ornithine lipid + holo-[ACP] + H(+)</text>
        <dbReference type="Rhea" id="RHEA:20633"/>
        <dbReference type="Rhea" id="RHEA-COMP:9685"/>
        <dbReference type="Rhea" id="RHEA-COMP:9945"/>
        <dbReference type="ChEBI" id="CHEBI:15378"/>
        <dbReference type="ChEBI" id="CHEBI:46911"/>
        <dbReference type="ChEBI" id="CHEBI:64479"/>
        <dbReference type="ChEBI" id="CHEBI:78827"/>
        <dbReference type="ChEBI" id="CHEBI:138482"/>
        <dbReference type="EC" id="2.3.2.30"/>
    </reaction>
    <physiologicalReaction direction="left-to-right" evidence="10">
        <dbReference type="Rhea" id="RHEA:20634"/>
    </physiologicalReaction>
</comment>
<keyword evidence="5" id="KW-0012">Acyltransferase</keyword>
<name>A0A024HBM4_PSEKB</name>